<dbReference type="Proteomes" id="UP000060043">
    <property type="component" value="Chromosome"/>
</dbReference>
<evidence type="ECO:0000313" key="2">
    <source>
        <dbReference type="EMBL" id="ALU32261.1"/>
    </source>
</evidence>
<dbReference type="EMBL" id="CP013695">
    <property type="protein sequence ID" value="ALU32261.1"/>
    <property type="molecule type" value="Genomic_DNA"/>
</dbReference>
<dbReference type="GeneID" id="14550596"/>
<accession>A0A0U3FGS1</accession>
<protein>
    <submittedName>
        <fullName evidence="1">Uncharacterized protein</fullName>
    </submittedName>
</protein>
<evidence type="ECO:0000313" key="1">
    <source>
        <dbReference type="EMBL" id="ALU29531.1"/>
    </source>
</evidence>
<dbReference type="STRING" id="1435377.SUSAZ_00305"/>
<dbReference type="OrthoDB" id="42697at2157"/>
<reference evidence="3 4" key="1">
    <citation type="submission" date="2015-12" db="EMBL/GenBank/DDBJ databases">
        <title>A stable core within a dynamic pangenome in Sulfolobus acidocaldarius.</title>
        <authorList>
            <person name="Anderson R."/>
            <person name="Kouris A."/>
            <person name="Seward C."/>
            <person name="Campbell K."/>
            <person name="Whitaker R."/>
        </authorList>
    </citation>
    <scope>NUCLEOTIDE SEQUENCE [LARGE SCALE GENOMIC DNA]</scope>
    <source>
        <strain evidence="1 4">GG12-C01-09</strain>
        <strain evidence="2 3">NG05B_CO5_07</strain>
    </source>
</reference>
<evidence type="ECO:0000313" key="4">
    <source>
        <dbReference type="Proteomes" id="UP000065473"/>
    </source>
</evidence>
<gene>
    <name evidence="1" type="ORF">ATY89_05945</name>
    <name evidence="2" type="ORF">ATZ20_08970</name>
</gene>
<dbReference type="PaxDb" id="1435377-SUSAZ_00305"/>
<dbReference type="EMBL" id="CP013694">
    <property type="protein sequence ID" value="ALU29531.1"/>
    <property type="molecule type" value="Genomic_DNA"/>
</dbReference>
<dbReference type="OMA" id="INAPCER"/>
<organism evidence="1 4">
    <name type="scientific">Sulfolobus acidocaldarius</name>
    <dbReference type="NCBI Taxonomy" id="2285"/>
    <lineage>
        <taxon>Archaea</taxon>
        <taxon>Thermoproteota</taxon>
        <taxon>Thermoprotei</taxon>
        <taxon>Sulfolobales</taxon>
        <taxon>Sulfolobaceae</taxon>
        <taxon>Sulfolobus</taxon>
    </lineage>
</organism>
<proteinExistence type="predicted"/>
<name>A0A0U3FGS1_9CREN</name>
<dbReference type="RefSeq" id="WP_011276994.1">
    <property type="nucleotide sequence ID" value="NZ_BHWZ01000001.1"/>
</dbReference>
<sequence>MTKRINAPCERASREIIPVVKNLIANNLYAKGYTYKQIGEILGVSATEINYLIRGLRGTNELRDILKKDKEFTELVESYVTSGEEFLSLCPLCSYVRRKVLNWSIICPYDI</sequence>
<dbReference type="AlphaFoldDB" id="A0A0U3FGS1"/>
<dbReference type="Proteomes" id="UP000065473">
    <property type="component" value="Chromosome"/>
</dbReference>
<evidence type="ECO:0000313" key="3">
    <source>
        <dbReference type="Proteomes" id="UP000060043"/>
    </source>
</evidence>